<feature type="compositionally biased region" description="Low complexity" evidence="7">
    <location>
        <begin position="579"/>
        <end position="602"/>
    </location>
</feature>
<dbReference type="InterPro" id="IPR027417">
    <property type="entry name" value="P-loop_NTPase"/>
</dbReference>
<evidence type="ECO:0000256" key="8">
    <source>
        <dbReference type="SAM" id="Phobius"/>
    </source>
</evidence>
<feature type="compositionally biased region" description="Basic and acidic residues" evidence="7">
    <location>
        <begin position="342"/>
        <end position="378"/>
    </location>
</feature>
<dbReference type="SMART" id="SM00382">
    <property type="entry name" value="AAA"/>
    <property type="match status" value="2"/>
</dbReference>
<dbReference type="PROSITE" id="PS00211">
    <property type="entry name" value="ABC_TRANSPORTER_1"/>
    <property type="match status" value="2"/>
</dbReference>
<accession>A0AA87RBB9</accession>
<reference evidence="11 12" key="1">
    <citation type="submission" date="2019-07" db="EMBL/GenBank/DDBJ databases">
        <title>Whole genome shotgun sequence of Agrococcus baldri NBRC 103055.</title>
        <authorList>
            <person name="Hosoyama A."/>
            <person name="Uohara A."/>
            <person name="Ohji S."/>
            <person name="Ichikawa N."/>
        </authorList>
    </citation>
    <scope>NUCLEOTIDE SEQUENCE [LARGE SCALE GENOMIC DNA]</scope>
    <source>
        <strain evidence="11 12">NBRC 103055</strain>
    </source>
</reference>
<comment type="subcellular location">
    <subcellularLocation>
        <location evidence="1">Cell membrane</location>
        <topology evidence="1">Multi-pass membrane protein</topology>
    </subcellularLocation>
</comment>
<feature type="domain" description="ABC transmembrane type-1" evidence="10">
    <location>
        <begin position="648"/>
        <end position="925"/>
    </location>
</feature>
<feature type="transmembrane region" description="Helical" evidence="8">
    <location>
        <begin position="36"/>
        <end position="56"/>
    </location>
</feature>
<evidence type="ECO:0000313" key="12">
    <source>
        <dbReference type="Proteomes" id="UP000321749"/>
    </source>
</evidence>
<keyword evidence="6 8" id="KW-0472">Membrane</keyword>
<feature type="transmembrane region" description="Helical" evidence="8">
    <location>
        <begin position="789"/>
        <end position="808"/>
    </location>
</feature>
<dbReference type="GO" id="GO:0016887">
    <property type="term" value="F:ATP hydrolysis activity"/>
    <property type="evidence" value="ECO:0007669"/>
    <property type="project" value="InterPro"/>
</dbReference>
<evidence type="ECO:0000256" key="1">
    <source>
        <dbReference type="ARBA" id="ARBA00004651"/>
    </source>
</evidence>
<dbReference type="Pfam" id="PF00664">
    <property type="entry name" value="ABC_membrane"/>
    <property type="match status" value="1"/>
</dbReference>
<evidence type="ECO:0000256" key="7">
    <source>
        <dbReference type="SAM" id="MobiDB-lite"/>
    </source>
</evidence>
<keyword evidence="5 8" id="KW-1133">Transmembrane helix</keyword>
<feature type="domain" description="ABC transmembrane type-1" evidence="10">
    <location>
        <begin position="40"/>
        <end position="316"/>
    </location>
</feature>
<feature type="transmembrane region" description="Helical" evidence="8">
    <location>
        <begin position="253"/>
        <end position="278"/>
    </location>
</feature>
<keyword evidence="3" id="KW-0547">Nucleotide-binding</keyword>
<dbReference type="InterPro" id="IPR039421">
    <property type="entry name" value="Type_1_exporter"/>
</dbReference>
<evidence type="ECO:0000256" key="2">
    <source>
        <dbReference type="ARBA" id="ARBA00022692"/>
    </source>
</evidence>
<feature type="domain" description="ABC transporter" evidence="9">
    <location>
        <begin position="386"/>
        <end position="598"/>
    </location>
</feature>
<dbReference type="CDD" id="cd03228">
    <property type="entry name" value="ABCC_MRP_Like"/>
    <property type="match status" value="1"/>
</dbReference>
<comment type="caution">
    <text evidence="11">The sequence shown here is derived from an EMBL/GenBank/DDBJ whole genome shotgun (WGS) entry which is preliminary data.</text>
</comment>
<dbReference type="InterPro" id="IPR036640">
    <property type="entry name" value="ABC1_TM_sf"/>
</dbReference>
<feature type="transmembrane region" description="Helical" evidence="8">
    <location>
        <begin position="762"/>
        <end position="783"/>
    </location>
</feature>
<dbReference type="InterPro" id="IPR011527">
    <property type="entry name" value="ABC1_TM_dom"/>
</dbReference>
<feature type="region of interest" description="Disordered" evidence="7">
    <location>
        <begin position="573"/>
        <end position="629"/>
    </location>
</feature>
<name>A0AA87RBB9_9MICO</name>
<dbReference type="GO" id="GO:0005886">
    <property type="term" value="C:plasma membrane"/>
    <property type="evidence" value="ECO:0007669"/>
    <property type="project" value="UniProtKB-SubCell"/>
</dbReference>
<feature type="transmembrane region" description="Helical" evidence="8">
    <location>
        <begin position="647"/>
        <end position="673"/>
    </location>
</feature>
<dbReference type="PANTHER" id="PTHR24221:SF654">
    <property type="entry name" value="ATP-BINDING CASSETTE SUB-FAMILY B MEMBER 6"/>
    <property type="match status" value="1"/>
</dbReference>
<feature type="domain" description="ABC transporter" evidence="9">
    <location>
        <begin position="957"/>
        <end position="1192"/>
    </location>
</feature>
<dbReference type="EMBL" id="BJUU01000004">
    <property type="protein sequence ID" value="GEK79716.1"/>
    <property type="molecule type" value="Genomic_DNA"/>
</dbReference>
<dbReference type="Gene3D" id="1.20.1560.10">
    <property type="entry name" value="ABC transporter type 1, transmembrane domain"/>
    <property type="match status" value="2"/>
</dbReference>
<dbReference type="GO" id="GO:0140359">
    <property type="term" value="F:ABC-type transporter activity"/>
    <property type="evidence" value="ECO:0007669"/>
    <property type="project" value="InterPro"/>
</dbReference>
<dbReference type="PANTHER" id="PTHR24221">
    <property type="entry name" value="ATP-BINDING CASSETTE SUB-FAMILY B"/>
    <property type="match status" value="1"/>
</dbReference>
<keyword evidence="4" id="KW-0067">ATP-binding</keyword>
<gene>
    <name evidence="11" type="ORF">ABA31_10670</name>
</gene>
<dbReference type="InterPro" id="IPR017871">
    <property type="entry name" value="ABC_transporter-like_CS"/>
</dbReference>
<dbReference type="Proteomes" id="UP000321749">
    <property type="component" value="Unassembled WGS sequence"/>
</dbReference>
<feature type="transmembrane region" description="Helical" evidence="8">
    <location>
        <begin position="865"/>
        <end position="887"/>
    </location>
</feature>
<evidence type="ECO:0000313" key="11">
    <source>
        <dbReference type="EMBL" id="GEK79716.1"/>
    </source>
</evidence>
<feature type="transmembrane region" description="Helical" evidence="8">
    <location>
        <begin position="144"/>
        <end position="164"/>
    </location>
</feature>
<dbReference type="RefSeq" id="WP_146793350.1">
    <property type="nucleotide sequence ID" value="NZ_BJUU01000004.1"/>
</dbReference>
<dbReference type="InterPro" id="IPR003439">
    <property type="entry name" value="ABC_transporter-like_ATP-bd"/>
</dbReference>
<organism evidence="11 12">
    <name type="scientific">Agrococcus baldri</name>
    <dbReference type="NCBI Taxonomy" id="153730"/>
    <lineage>
        <taxon>Bacteria</taxon>
        <taxon>Bacillati</taxon>
        <taxon>Actinomycetota</taxon>
        <taxon>Actinomycetes</taxon>
        <taxon>Micrococcales</taxon>
        <taxon>Microbacteriaceae</taxon>
        <taxon>Agrococcus</taxon>
    </lineage>
</organism>
<dbReference type="GO" id="GO:0005524">
    <property type="term" value="F:ATP binding"/>
    <property type="evidence" value="ECO:0007669"/>
    <property type="project" value="UniProtKB-KW"/>
</dbReference>
<evidence type="ECO:0000256" key="5">
    <source>
        <dbReference type="ARBA" id="ARBA00022989"/>
    </source>
</evidence>
<dbReference type="Pfam" id="PF00005">
    <property type="entry name" value="ABC_tran"/>
    <property type="match status" value="2"/>
</dbReference>
<dbReference type="AlphaFoldDB" id="A0AA87RBB9"/>
<evidence type="ECO:0000259" key="9">
    <source>
        <dbReference type="PROSITE" id="PS50893"/>
    </source>
</evidence>
<dbReference type="InterPro" id="IPR003593">
    <property type="entry name" value="AAA+_ATPase"/>
</dbReference>
<evidence type="ECO:0000259" key="10">
    <source>
        <dbReference type="PROSITE" id="PS50929"/>
    </source>
</evidence>
<keyword evidence="12" id="KW-1185">Reference proteome</keyword>
<dbReference type="PROSITE" id="PS50893">
    <property type="entry name" value="ABC_TRANSPORTER_2"/>
    <property type="match status" value="2"/>
</dbReference>
<evidence type="ECO:0000256" key="6">
    <source>
        <dbReference type="ARBA" id="ARBA00023136"/>
    </source>
</evidence>
<dbReference type="Gene3D" id="3.40.50.300">
    <property type="entry name" value="P-loop containing nucleotide triphosphate hydrolases"/>
    <property type="match status" value="2"/>
</dbReference>
<proteinExistence type="predicted"/>
<feature type="transmembrane region" description="Helical" evidence="8">
    <location>
        <begin position="171"/>
        <end position="191"/>
    </location>
</feature>
<feature type="region of interest" description="Disordered" evidence="7">
    <location>
        <begin position="331"/>
        <end position="378"/>
    </location>
</feature>
<protein>
    <submittedName>
        <fullName evidence="11">Glutathione/cysteine ABC transporter permease/ATPase</fullName>
    </submittedName>
</protein>
<keyword evidence="2 8" id="KW-0812">Transmembrane</keyword>
<dbReference type="SUPFAM" id="SSF90123">
    <property type="entry name" value="ABC transporter transmembrane region"/>
    <property type="match status" value="2"/>
</dbReference>
<sequence>MPASQSPTVDPWVLEAERTASAPGFRRPSLGPVPKARVYLLGLLAALRAAGLVLVAEAVARGIAALAEGDLSAETTRLIVVLGVAGALLRTGAEWASSVLARRIATEVKRSIRGRLWRRIAAGEASGGGTAVLAADGLDDLDDYYVSSLPATIAAAVVPLLIGIRVLGADWLSAVVIVLTVPLIPFFMVLIGKHTQQRTDEALSALTRLADHLAELARGLPVLVGLGRVDEQAAALEQLQRRYRERTQETLRWAFLSALALELVATISVAIVAVFLGLRLLNGTMTLEPALLALILAPEAYNALRQVGTAFHASQDGLAALERSQAILDRPAAPTPLAPSPAEERAATPPVEERAATPPTEERATTPPVEERAGEARTRHETIPTIRIHDLTVRYAGRDTPTLSGLSAELTGIVSIAGPSGAGKSTLLAALTGTLPADAEVTGSIHGVMTDAVAWAPQAPRAFAGTPRAELELYGAEPLAALDELGLGHVADAAVPELSPGEQRRLAVARALARVDAGARLLVLDEPTAHLDRASAELVRAAMLRRADRAVIVLASHEPETRALATKTVPVGQAPALPPAASTAHPPAASTAHPPAASTAHPGDPLDRPGPGAPDLGRSMGSRARADAAAPSPLRLRTLLRGQRIRWAGAIAMAALAIAFGLALTAVSGWLIVRASIEEHIMVLLVAIVGVRAFGIFRSVGRYAERLLTHDAAFRVVDALRLRLWRAIAARGAGSRRLLEGGAPLDYLVTLADDLREQLPRVLPPITVGVLMIAGAVVTTALVAPQLTLVVLLTLVLATALAAALAIWSERGAAAARVAARSEIVRGTAALATAAPDLRGNGVAATALSQLDAASERLAAAERRAAWAAGLGTAVVTAAATALAFLVPVLAPELTAEGASVIALLSLALLEPLVDLVAGVHRVPSMRALLGRLGPVLRPAPQPEWGEAEPPSPVAELALQDVTVRYPHTSQPAVAGVDARADAGSWLVLDGPSGSGKSTLLSAIMGALPLERGAILAGSRRTAGISAAAEHIDISEQPEPAARPLTELDERAWKARVAWCPQDAYVFDSTLRGNLLLARSREDAPDEATLREALAQAGLAPLLGTLAKGLDTRVGAGGSALSGGERQRLAVARALLTRADLILLDEPTAHLDAPTASAMMADVRAATADRVVVLVSHRAADREPTDAVVRLT</sequence>
<dbReference type="PROSITE" id="PS50929">
    <property type="entry name" value="ABC_TM1F"/>
    <property type="match status" value="2"/>
</dbReference>
<dbReference type="SUPFAM" id="SSF52540">
    <property type="entry name" value="P-loop containing nucleoside triphosphate hydrolases"/>
    <property type="match status" value="2"/>
</dbReference>
<evidence type="ECO:0000256" key="4">
    <source>
        <dbReference type="ARBA" id="ARBA00022840"/>
    </source>
</evidence>
<dbReference type="CDD" id="cd18584">
    <property type="entry name" value="ABC_6TM_AarD_CydD"/>
    <property type="match status" value="1"/>
</dbReference>
<evidence type="ECO:0000256" key="3">
    <source>
        <dbReference type="ARBA" id="ARBA00022741"/>
    </source>
</evidence>